<evidence type="ECO:0000313" key="6">
    <source>
        <dbReference type="Proteomes" id="UP000305888"/>
    </source>
</evidence>
<evidence type="ECO:0000256" key="3">
    <source>
        <dbReference type="ARBA" id="ARBA00023136"/>
    </source>
</evidence>
<dbReference type="Proteomes" id="UP000305888">
    <property type="component" value="Chromosome"/>
</dbReference>
<feature type="transmembrane region" description="Helical" evidence="4">
    <location>
        <begin position="152"/>
        <end position="172"/>
    </location>
</feature>
<evidence type="ECO:0000256" key="4">
    <source>
        <dbReference type="SAM" id="Phobius"/>
    </source>
</evidence>
<feature type="transmembrane region" description="Helical" evidence="4">
    <location>
        <begin position="90"/>
        <end position="113"/>
    </location>
</feature>
<dbReference type="SUPFAM" id="SSF103473">
    <property type="entry name" value="MFS general substrate transporter"/>
    <property type="match status" value="1"/>
</dbReference>
<gene>
    <name evidence="5" type="ORF">FDP22_01925</name>
</gene>
<dbReference type="InterPro" id="IPR011701">
    <property type="entry name" value="MFS"/>
</dbReference>
<feature type="transmembrane region" description="Helical" evidence="4">
    <location>
        <begin position="207"/>
        <end position="230"/>
    </location>
</feature>
<dbReference type="Gene3D" id="1.20.1250.20">
    <property type="entry name" value="MFS general substrate transporter like domains"/>
    <property type="match status" value="2"/>
</dbReference>
<keyword evidence="1 4" id="KW-0812">Transmembrane</keyword>
<feature type="transmembrane region" description="Helical" evidence="4">
    <location>
        <begin position="271"/>
        <end position="291"/>
    </location>
</feature>
<dbReference type="PANTHER" id="PTHR11360:SF290">
    <property type="entry name" value="MONOCARBOXYLATE MFS PERMEASE"/>
    <property type="match status" value="1"/>
</dbReference>
<evidence type="ECO:0000256" key="1">
    <source>
        <dbReference type="ARBA" id="ARBA00022692"/>
    </source>
</evidence>
<feature type="transmembrane region" description="Helical" evidence="4">
    <location>
        <begin position="125"/>
        <end position="146"/>
    </location>
</feature>
<feature type="transmembrane region" description="Helical" evidence="4">
    <location>
        <begin position="39"/>
        <end position="58"/>
    </location>
</feature>
<dbReference type="AlphaFoldDB" id="A0A5B8G2H7"/>
<evidence type="ECO:0000256" key="2">
    <source>
        <dbReference type="ARBA" id="ARBA00022989"/>
    </source>
</evidence>
<feature type="transmembrane region" description="Helical" evidence="4">
    <location>
        <begin position="361"/>
        <end position="383"/>
    </location>
</feature>
<feature type="transmembrane region" description="Helical" evidence="4">
    <location>
        <begin position="65"/>
        <end position="84"/>
    </location>
</feature>
<name>A0A5B8G2H7_9RHOB</name>
<protein>
    <submittedName>
        <fullName evidence="5">MFS transporter</fullName>
    </submittedName>
</protein>
<feature type="transmembrane region" description="Helical" evidence="4">
    <location>
        <begin position="9"/>
        <end position="27"/>
    </location>
</feature>
<dbReference type="GO" id="GO:0022857">
    <property type="term" value="F:transmembrane transporter activity"/>
    <property type="evidence" value="ECO:0007669"/>
    <property type="project" value="InterPro"/>
</dbReference>
<feature type="transmembrane region" description="Helical" evidence="4">
    <location>
        <begin position="330"/>
        <end position="355"/>
    </location>
</feature>
<feature type="transmembrane region" description="Helical" evidence="4">
    <location>
        <begin position="297"/>
        <end position="318"/>
    </location>
</feature>
<dbReference type="OrthoDB" id="7200137at2"/>
<dbReference type="Pfam" id="PF07690">
    <property type="entry name" value="MFS_1"/>
    <property type="match status" value="1"/>
</dbReference>
<dbReference type="EMBL" id="CP040818">
    <property type="protein sequence ID" value="QDL93549.1"/>
    <property type="molecule type" value="Genomic_DNA"/>
</dbReference>
<dbReference type="PANTHER" id="PTHR11360">
    <property type="entry name" value="MONOCARBOXYLATE TRANSPORTER"/>
    <property type="match status" value="1"/>
</dbReference>
<accession>A0A5B8G2H7</accession>
<keyword evidence="2 4" id="KW-1133">Transmembrane helix</keyword>
<evidence type="ECO:0000313" key="5">
    <source>
        <dbReference type="EMBL" id="QDL93549.1"/>
    </source>
</evidence>
<dbReference type="KEGG" id="ppru:FDP22_01925"/>
<reference evidence="5 6" key="1">
    <citation type="submission" date="2019-06" db="EMBL/GenBank/DDBJ databases">
        <title>Genome sequence of Rhodobacteraceae bacterium D4M1.</title>
        <authorList>
            <person name="Cao J."/>
        </authorList>
    </citation>
    <scope>NUCLEOTIDE SEQUENCE [LARGE SCALE GENOMIC DNA]</scope>
    <source>
        <strain evidence="5 6">D4M1</strain>
    </source>
</reference>
<sequence>MKLAVAETLLYAGVYYIFPALLTAWIAEEGWSKTGLTGAFTLSLATGALCSPLAGRMIDRGHGPAFLGGGALVAGLAMAALTLVNGLTGFYLVWVAAGAAMGFCLYDPCFAIVTRARGPAARRPITLITLVAGFAGTLAFPSATFLAQSFGWRAAVLASAVALCCLAAPLAWSGARGIAASGPAAPPPGTRAPVQGPPRPMLSRPEFWLLATAFSAMTLGHGMVINHLLPMLAERGVPLSDAVLAASMIGPMQVAGRLLMMLTERLTSNRVLAAGCFMALSLASACLLAAARAPALLALFVVLQGSGIGVMSIMKPLVTRDVMGEARFGAVVGALALPALAAGAAAPIAGALLWRIGGNDLLIGCVLALSLTGLASILLATWLSAPQHGRAVS</sequence>
<dbReference type="InterPro" id="IPR036259">
    <property type="entry name" value="MFS_trans_sf"/>
</dbReference>
<proteinExistence type="predicted"/>
<dbReference type="InterPro" id="IPR050327">
    <property type="entry name" value="Proton-linked_MCT"/>
</dbReference>
<keyword evidence="3 4" id="KW-0472">Membrane</keyword>
<organism evidence="5 6">
    <name type="scientific">Paroceanicella profunda</name>
    <dbReference type="NCBI Taxonomy" id="2579971"/>
    <lineage>
        <taxon>Bacteria</taxon>
        <taxon>Pseudomonadati</taxon>
        <taxon>Pseudomonadota</taxon>
        <taxon>Alphaproteobacteria</taxon>
        <taxon>Rhodobacterales</taxon>
        <taxon>Paracoccaceae</taxon>
        <taxon>Paroceanicella</taxon>
    </lineage>
</organism>
<keyword evidence="6" id="KW-1185">Reference proteome</keyword>